<reference evidence="1 2" key="1">
    <citation type="journal article" date="2022" name="bioRxiv">
        <title>The genome of the oomycete Peronosclerospora sorghi, a cosmopolitan pathogen of maize and sorghum, is inflated with dispersed pseudogenes.</title>
        <authorList>
            <person name="Fletcher K."/>
            <person name="Martin F."/>
            <person name="Isakeit T."/>
            <person name="Cavanaugh K."/>
            <person name="Magill C."/>
            <person name="Michelmore R."/>
        </authorList>
    </citation>
    <scope>NUCLEOTIDE SEQUENCE [LARGE SCALE GENOMIC DNA]</scope>
    <source>
        <strain evidence="1">P6</strain>
    </source>
</reference>
<name>A0ACC0VII9_9STRA</name>
<evidence type="ECO:0000313" key="1">
    <source>
        <dbReference type="EMBL" id="KAI9906195.1"/>
    </source>
</evidence>
<accession>A0ACC0VII9</accession>
<keyword evidence="2" id="KW-1185">Reference proteome</keyword>
<comment type="caution">
    <text evidence="1">The sequence shown here is derived from an EMBL/GenBank/DDBJ whole genome shotgun (WGS) entry which is preliminary data.</text>
</comment>
<protein>
    <submittedName>
        <fullName evidence="1">Uncharacterized protein</fullName>
    </submittedName>
</protein>
<sequence>MIAPHATTPSTCNALARGGNDARVSTDPHWSQMSVTIRGGREPRSVLHRFWGKPLVAPSQSPVPPHQRRRGSAAAASVIAMVHSPRTFGTRTTTEAARASHAMPDDWWGDGIASTTSSDRASTCSSECSSPVPTLRPTPVLAPRRLSFTDENEAAIVLLRQQVALLVKRLEDEKKRRALEQQLMQTKILELQSYIRANGLGSGDVRATDGMDIQGTGQDAARAPRSVLMVNEDEG</sequence>
<dbReference type="Proteomes" id="UP001163321">
    <property type="component" value="Chromosome 8"/>
</dbReference>
<organism evidence="1 2">
    <name type="scientific">Peronosclerospora sorghi</name>
    <dbReference type="NCBI Taxonomy" id="230839"/>
    <lineage>
        <taxon>Eukaryota</taxon>
        <taxon>Sar</taxon>
        <taxon>Stramenopiles</taxon>
        <taxon>Oomycota</taxon>
        <taxon>Peronosporomycetes</taxon>
        <taxon>Peronosporales</taxon>
        <taxon>Peronosporaceae</taxon>
        <taxon>Peronosclerospora</taxon>
    </lineage>
</organism>
<proteinExistence type="predicted"/>
<gene>
    <name evidence="1" type="ORF">PsorP6_016148</name>
</gene>
<evidence type="ECO:0000313" key="2">
    <source>
        <dbReference type="Proteomes" id="UP001163321"/>
    </source>
</evidence>
<dbReference type="EMBL" id="CM047587">
    <property type="protein sequence ID" value="KAI9906195.1"/>
    <property type="molecule type" value="Genomic_DNA"/>
</dbReference>